<dbReference type="InterPro" id="IPR036034">
    <property type="entry name" value="PDZ_sf"/>
</dbReference>
<feature type="domain" description="L27" evidence="11">
    <location>
        <begin position="1"/>
        <end position="57"/>
    </location>
</feature>
<dbReference type="Gene3D" id="2.30.42.10">
    <property type="match status" value="13"/>
</dbReference>
<dbReference type="InterPro" id="IPR032078">
    <property type="entry name" value="MPDZ_u10"/>
</dbReference>
<evidence type="ECO:0000256" key="8">
    <source>
        <dbReference type="ARBA" id="ARBA00023136"/>
    </source>
</evidence>
<dbReference type="GO" id="GO:0016324">
    <property type="term" value="C:apical plasma membrane"/>
    <property type="evidence" value="ECO:0007669"/>
    <property type="project" value="UniProtKB-SubCell"/>
</dbReference>
<dbReference type="GO" id="GO:0005923">
    <property type="term" value="C:bicellular tight junction"/>
    <property type="evidence" value="ECO:0007669"/>
    <property type="project" value="UniProtKB-SubCell"/>
</dbReference>
<feature type="domain" description="PDZ" evidence="10">
    <location>
        <begin position="735"/>
        <end position="782"/>
    </location>
</feature>
<dbReference type="EMBL" id="KL873356">
    <property type="protein sequence ID" value="KGL98463.1"/>
    <property type="molecule type" value="Genomic_DNA"/>
</dbReference>
<dbReference type="GO" id="GO:0120192">
    <property type="term" value="P:tight junction assembly"/>
    <property type="evidence" value="ECO:0007669"/>
    <property type="project" value="TreeGrafter"/>
</dbReference>
<accession>A0A0A0AYA4</accession>
<dbReference type="PANTHER" id="PTHR19964">
    <property type="entry name" value="MULTIPLE PDZ DOMAIN PROTEIN"/>
    <property type="match status" value="1"/>
</dbReference>
<dbReference type="Pfam" id="PF09045">
    <property type="entry name" value="L27_2"/>
    <property type="match status" value="1"/>
</dbReference>
<comment type="subcellular location">
    <subcellularLocation>
        <location evidence="1">Apical cell membrane</location>
    </subcellularLocation>
    <subcellularLocation>
        <location evidence="2">Cell junction</location>
        <location evidence="2">Tight junction</location>
    </subcellularLocation>
</comment>
<keyword evidence="3" id="KW-0796">Tight junction</keyword>
<dbReference type="FunFam" id="2.30.42.10:FF:000093">
    <property type="entry name" value="multiple PDZ domain protein isoform X1"/>
    <property type="match status" value="1"/>
</dbReference>
<feature type="non-terminal residue" evidence="12">
    <location>
        <position position="1979"/>
    </location>
</feature>
<keyword evidence="6" id="KW-0677">Repeat</keyword>
<feature type="compositionally biased region" description="Low complexity" evidence="9">
    <location>
        <begin position="1570"/>
        <end position="1582"/>
    </location>
</feature>
<evidence type="ECO:0000313" key="12">
    <source>
        <dbReference type="EMBL" id="KGL98463.1"/>
    </source>
</evidence>
<feature type="domain" description="PDZ" evidence="10">
    <location>
        <begin position="1005"/>
        <end position="1073"/>
    </location>
</feature>
<evidence type="ECO:0000259" key="11">
    <source>
        <dbReference type="PROSITE" id="PS51022"/>
    </source>
</evidence>
<keyword evidence="4" id="KW-1003">Cell membrane</keyword>
<feature type="region of interest" description="Disordered" evidence="9">
    <location>
        <begin position="336"/>
        <end position="355"/>
    </location>
</feature>
<evidence type="ECO:0000256" key="1">
    <source>
        <dbReference type="ARBA" id="ARBA00004221"/>
    </source>
</evidence>
<feature type="non-terminal residue" evidence="12">
    <location>
        <position position="1"/>
    </location>
</feature>
<dbReference type="PANTHER" id="PTHR19964:SF10">
    <property type="entry name" value="MULTIPLE PDZ DOMAIN PROTEIN"/>
    <property type="match status" value="1"/>
</dbReference>
<dbReference type="FunFam" id="2.30.42.10:FF:000089">
    <property type="entry name" value="multiple PDZ domain protein isoform X1"/>
    <property type="match status" value="1"/>
</dbReference>
<feature type="domain" description="PDZ" evidence="10">
    <location>
        <begin position="1633"/>
        <end position="1683"/>
    </location>
</feature>
<gene>
    <name evidence="12" type="ORF">N301_04628</name>
</gene>
<evidence type="ECO:0000313" key="13">
    <source>
        <dbReference type="Proteomes" id="UP000053858"/>
    </source>
</evidence>
<feature type="domain" description="PDZ" evidence="10">
    <location>
        <begin position="1148"/>
        <end position="1236"/>
    </location>
</feature>
<dbReference type="SMART" id="SM00228">
    <property type="entry name" value="PDZ"/>
    <property type="match status" value="12"/>
</dbReference>
<feature type="domain" description="PDZ" evidence="10">
    <location>
        <begin position="1345"/>
        <end position="1428"/>
    </location>
</feature>
<keyword evidence="5" id="KW-0597">Phosphoprotein</keyword>
<feature type="domain" description="PDZ" evidence="10">
    <location>
        <begin position="1819"/>
        <end position="1905"/>
    </location>
</feature>
<dbReference type="CDD" id="cd06689">
    <property type="entry name" value="PDZ1_MUPP1-like"/>
    <property type="match status" value="1"/>
</dbReference>
<feature type="region of interest" description="Disordered" evidence="9">
    <location>
        <begin position="1120"/>
        <end position="1140"/>
    </location>
</feature>
<evidence type="ECO:0000256" key="3">
    <source>
        <dbReference type="ARBA" id="ARBA00022427"/>
    </source>
</evidence>
<feature type="compositionally biased region" description="Polar residues" evidence="9">
    <location>
        <begin position="1594"/>
        <end position="1616"/>
    </location>
</feature>
<dbReference type="STRING" id="50402.A0A0A0AYA4"/>
<evidence type="ECO:0000256" key="4">
    <source>
        <dbReference type="ARBA" id="ARBA00022475"/>
    </source>
</evidence>
<dbReference type="CDD" id="cd06670">
    <property type="entry name" value="PDZ6_MUPP1-like"/>
    <property type="match status" value="1"/>
</dbReference>
<dbReference type="CDD" id="cd06667">
    <property type="entry name" value="PDZ2_MUPP1-like"/>
    <property type="match status" value="1"/>
</dbReference>
<feature type="domain" description="PDZ" evidence="10">
    <location>
        <begin position="135"/>
        <end position="222"/>
    </location>
</feature>
<dbReference type="CDD" id="cd06673">
    <property type="entry name" value="PDZ10_MUPP1-PDZ8_PATJ-like"/>
    <property type="match status" value="1"/>
</dbReference>
<feature type="compositionally biased region" description="Pro residues" evidence="9">
    <location>
        <begin position="337"/>
        <end position="349"/>
    </location>
</feature>
<dbReference type="SMART" id="SM00569">
    <property type="entry name" value="L27"/>
    <property type="match status" value="1"/>
</dbReference>
<evidence type="ECO:0000256" key="5">
    <source>
        <dbReference type="ARBA" id="ARBA00022553"/>
    </source>
</evidence>
<feature type="region of interest" description="Disordered" evidence="9">
    <location>
        <begin position="1569"/>
        <end position="1622"/>
    </location>
</feature>
<dbReference type="Proteomes" id="UP000053858">
    <property type="component" value="Unassembled WGS sequence"/>
</dbReference>
<evidence type="ECO:0000259" key="10">
    <source>
        <dbReference type="PROSITE" id="PS50106"/>
    </source>
</evidence>
<organism evidence="12 13">
    <name type="scientific">Charadrius vociferus</name>
    <name type="common">Killdeer</name>
    <name type="synonym">Aegialitis vocifera</name>
    <dbReference type="NCBI Taxonomy" id="50402"/>
    <lineage>
        <taxon>Eukaryota</taxon>
        <taxon>Metazoa</taxon>
        <taxon>Chordata</taxon>
        <taxon>Craniata</taxon>
        <taxon>Vertebrata</taxon>
        <taxon>Euteleostomi</taxon>
        <taxon>Archelosauria</taxon>
        <taxon>Archosauria</taxon>
        <taxon>Dinosauria</taxon>
        <taxon>Saurischia</taxon>
        <taxon>Theropoda</taxon>
        <taxon>Coelurosauria</taxon>
        <taxon>Aves</taxon>
        <taxon>Neognathae</taxon>
        <taxon>Neoaves</taxon>
        <taxon>Charadriiformes</taxon>
        <taxon>Charadriidae</taxon>
        <taxon>Charadrius</taxon>
    </lineage>
</organism>
<dbReference type="GO" id="GO:0005737">
    <property type="term" value="C:cytoplasm"/>
    <property type="evidence" value="ECO:0007669"/>
    <property type="project" value="TreeGrafter"/>
</dbReference>
<dbReference type="PROSITE" id="PS50106">
    <property type="entry name" value="PDZ"/>
    <property type="match status" value="12"/>
</dbReference>
<dbReference type="CDD" id="cd06675">
    <property type="entry name" value="PDZ12_MUPP1-like"/>
    <property type="match status" value="1"/>
</dbReference>
<dbReference type="FunFam" id="2.30.42.10:FF:000072">
    <property type="entry name" value="multiple PDZ domain protein isoform X1"/>
    <property type="match status" value="1"/>
</dbReference>
<keyword evidence="8" id="KW-0472">Membrane</keyword>
<dbReference type="Pfam" id="PF16667">
    <property type="entry name" value="MPDZ_u10"/>
    <property type="match status" value="1"/>
</dbReference>
<dbReference type="CDD" id="cd06668">
    <property type="entry name" value="PDZ4_MUPP1-like"/>
    <property type="match status" value="1"/>
</dbReference>
<evidence type="ECO:0000256" key="9">
    <source>
        <dbReference type="SAM" id="MobiDB-lite"/>
    </source>
</evidence>
<reference evidence="13" key="1">
    <citation type="journal article" date="2014" name="Science">
        <title>Comparative genomics reveals insights into avian genome evolution and adaptation.</title>
        <authorList>
            <consortium name="Avian Genome Consortium"/>
            <person name="Zhang G."/>
            <person name="Li C."/>
            <person name="Li Q."/>
            <person name="Li B."/>
            <person name="Larkin D.M."/>
            <person name="Lee C."/>
            <person name="Storz J.F."/>
            <person name="Antunes A."/>
            <person name="Greenwold M.J."/>
            <person name="Meredith R.W."/>
            <person name="Odeen A."/>
            <person name="Cui J."/>
            <person name="Zhou Q."/>
            <person name="Xu L."/>
            <person name="Pan H."/>
            <person name="Wang Z."/>
            <person name="Jin L."/>
            <person name="Zhang P."/>
            <person name="Hu H."/>
            <person name="Yang W."/>
            <person name="Hu J."/>
            <person name="Xiao J."/>
            <person name="Yang Z."/>
            <person name="Liu Y."/>
            <person name="Xie Q."/>
            <person name="Yu H."/>
            <person name="Lian J."/>
            <person name="Wen P."/>
            <person name="Zhang F."/>
            <person name="Li H."/>
            <person name="Zeng Y."/>
            <person name="Xiong Z."/>
            <person name="Liu S."/>
            <person name="Zhou L."/>
            <person name="Huang Z."/>
            <person name="An N."/>
            <person name="Wang J."/>
            <person name="Zheng Q."/>
            <person name="Xiong Y."/>
            <person name="Wang G."/>
            <person name="Wang B."/>
            <person name="Wang J."/>
            <person name="Fan Y."/>
            <person name="da Fonseca R.R."/>
            <person name="Alfaro-Nunez A."/>
            <person name="Schubert M."/>
            <person name="Orlando L."/>
            <person name="Mourier T."/>
            <person name="Howard J.T."/>
            <person name="Ganapathy G."/>
            <person name="Pfenning A."/>
            <person name="Whitney O."/>
            <person name="Rivas M.V."/>
            <person name="Hara E."/>
            <person name="Smith J."/>
            <person name="Farre M."/>
            <person name="Narayan J."/>
            <person name="Slavov G."/>
            <person name="Romanov M.N."/>
            <person name="Borges R."/>
            <person name="Machado J.P."/>
            <person name="Khan I."/>
            <person name="Springer M.S."/>
            <person name="Gatesy J."/>
            <person name="Hoffmann F.G."/>
            <person name="Opazo J.C."/>
            <person name="Hastad O."/>
            <person name="Sawyer R.H."/>
            <person name="Kim H."/>
            <person name="Kim K.W."/>
            <person name="Kim H.J."/>
            <person name="Cho S."/>
            <person name="Li N."/>
            <person name="Huang Y."/>
            <person name="Bruford M.W."/>
            <person name="Zhan X."/>
            <person name="Dixon A."/>
            <person name="Bertelsen M.F."/>
            <person name="Derryberry E."/>
            <person name="Warren W."/>
            <person name="Wilson R.K."/>
            <person name="Li S."/>
            <person name="Ray D.A."/>
            <person name="Green R.E."/>
            <person name="O'Brien S.J."/>
            <person name="Griffin D."/>
            <person name="Johnson W.E."/>
            <person name="Haussler D."/>
            <person name="Ryder O.A."/>
            <person name="Willerslev E."/>
            <person name="Graves G.R."/>
            <person name="Alstrom P."/>
            <person name="Fjeldsa J."/>
            <person name="Mindell D.P."/>
            <person name="Edwards S.V."/>
            <person name="Braun E.L."/>
            <person name="Rahbek C."/>
            <person name="Burt D.W."/>
            <person name="Houde P."/>
            <person name="Zhang Y."/>
            <person name="Yang H."/>
            <person name="Wang J."/>
            <person name="Jarvis E.D."/>
            <person name="Gilbert M.T."/>
            <person name="Wang J."/>
        </authorList>
    </citation>
    <scope>NUCLEOTIDE SEQUENCE [LARGE SCALE GENOMIC DNA]</scope>
</reference>
<dbReference type="InterPro" id="IPR001478">
    <property type="entry name" value="PDZ"/>
</dbReference>
<dbReference type="SUPFAM" id="SSF101288">
    <property type="entry name" value="L27 domain"/>
    <property type="match status" value="1"/>
</dbReference>
<dbReference type="InterPro" id="IPR004172">
    <property type="entry name" value="L27_dom"/>
</dbReference>
<dbReference type="CDD" id="cd10817">
    <property type="entry name" value="PDZ9_MUPP1-like"/>
    <property type="match status" value="1"/>
</dbReference>
<feature type="domain" description="PDZ" evidence="10">
    <location>
        <begin position="557"/>
        <end position="638"/>
    </location>
</feature>
<name>A0A0A0AYA4_CHAVO</name>
<dbReference type="PROSITE" id="PS51022">
    <property type="entry name" value="L27"/>
    <property type="match status" value="1"/>
</dbReference>
<dbReference type="InterPro" id="IPR036892">
    <property type="entry name" value="L27_dom_sf"/>
</dbReference>
<feature type="domain" description="PDZ" evidence="10">
    <location>
        <begin position="1709"/>
        <end position="1777"/>
    </location>
</feature>
<dbReference type="CDD" id="cd06672">
    <property type="entry name" value="PDZ8_MUPP1-PDZ7_PATJ-PDZ2_INAD-like"/>
    <property type="match status" value="1"/>
</dbReference>
<sequence>THRALQAMERLQAKLRDRGDTGSEEKLSLLKSVLQSPLFNQILNLQTSVQQLRDQVNVTPSVHSTGEFPQLLHHGVNIGSLPHNESYLLAQQNGSPANVLEASMRSITPQMNGKSPSDDFEQLIRNMSQGRLVETIELIKPLSGGLGFSVVGLKSENRGELGIFVQEIQEGSVAHRDGKLKEADQILAINGQALDQTITHQQAISILQKAKDNVQLVVARGTFPQLISPVVSRSPSAASTVSAHSNPVHWQHVETIELVNDGSGLGFGIVGGKSTGVIVKTILPGGVADQHGRLCSGDHILKIGDTDLAGMSSEQVAQVLRQCGNRVKLVIARGPVEEPPPPAVPPGTPVPTSTPEKQAVASVDSCEDGEKFNVELTKNNQGLGITIAGYIGDKTSEPSGIFVKSITKGSAVEHDGRIHVGDQIIVVDGTNLQGFTNQQAVDVLRHTGQTVRLTLIRRGLKQENHVQPQEDFNAALEKDLLFQTMDSSTAKAQDFERPRSILSAWHPLTPTFSKKYRGNSQKVLFLQPRDFQLTTTEEAATKAKWQRIMGSNYEIVVAIVNKFSESSGLGISLEATVGHHFIRSILPEGPVGRSGKLFSGDELLEVNEISLLGENHKDVVSILKELPIKVTMVCCRPVAPPIIHPEALESLSLSEIQLTEKARIELGFIGSSDTEGTALEIADEVPVVLGATLMVCILSHVHLGIETCYSCIPVCRCLLLLSVKLDPVDPANTVIVIRSLVPGGVAEQDGRLLPGDRLMFVNDINLENGSLEEAVQALKGAPTGIVKIGVAKPLPLSPEEGYVSAKEDCFFYTAQSFEEEGPADSALFHAELALVDSGEADLVDESTFESQYSLESDIFQASVIALHGSACSGEMNLNFSLPLSTPKSGEECSNAAADFCVSDENLYNMDLNQRAGEQKSVVDNSLETATGFTKKDLPLDVSDINQNESENTATWAGSQTTSEIALSTSLATTMPLDPTGKVKILLSLEESSTTPNSVKNIYEKTITIAKGNSSLGMTVSSNKDGSGMIVRSVIHGGSISRDGRIGVGDCILSINEESTTNLTNAQARAMLRRHSLIGPDINITYVPAENLDEYRASIGQEAEGAVPLELFPSHTVRELPELPEREEGEGEESELQNAAFSNWNQPRKVELWREPSKSLGISIVGGRGMGSRLSNGEMMRGIFIKHILEDSPAGKNGTLKTGDRIVEVDGIDLRDASHEQAVEAIRKAGNPVVFMVQSIISRPKNPSLPYLQNSLFSRPAVFSSTNPFADSSQFNTNKAFGQSDLEPSLCNLPLPPPSAFSGMSCDVAQSSTSRVPEDVEKEDEFGYSWKKIAQRYGNLPGELHMIELEKGRTGLGLSLAGNKDRSRMSVFIVGIDPNGAAGKDGRLQIADELLEINGQILYGRTHQNASSIIKCAPSKVKIIFIRSKDAVNQMAVCPAKSVEGSQCTSGTLQHQEIDISAANSSSCSDFSSCKNIQYVELPKDQGGFGIAISEEDTVNGVVIKSLTDHASRAHIFVLCCFQDGRIKVGDQILAVDDEIVVGYPVEKFISLLKTSKTMVRLTINSAEMDSPTAAPVPSSTAPAERRNMQPPATVPSSTSPEPEAVKNTSRSSTPATLASDPATCPIIPGCETTIDISKGRTGLGLSIVGGADTLLGAIIIHEVYEEGAASKDGRLWAGDQILETPQKVRLTVYRDEAQYKEEDMYDVLNIELQKKPGKGLGLSIVGKRNDTGVFVSDIVKGGIADTDGRLMQGDQILTVNGEDVRNANQEAVAALLKVSEGSGSLSSFSVPVSGSGAPDVFESSVKKNTTASEIQGLRTVEIKKGPADSLGVSIAGGVGSPLGDVPIFIAMMHPNGVAAQTQKLRVGDRIVSICGTSTEGMTHSQAVSLLKNASGTVELQVVAGGEVSVITGQQQDPPTSNLSFAGLTSTSIFQDDLGPPQYKTITLDRGPDGLGFSIVGGYGSPHGDLPIYVKTVFAK</sequence>
<feature type="domain" description="PDZ" evidence="10">
    <location>
        <begin position="373"/>
        <end position="459"/>
    </location>
</feature>
<dbReference type="FunFam" id="2.30.42.10:FF:000057">
    <property type="entry name" value="multiple PDZ domain protein isoform X1"/>
    <property type="match status" value="1"/>
</dbReference>
<evidence type="ECO:0000256" key="6">
    <source>
        <dbReference type="ARBA" id="ARBA00022737"/>
    </source>
</evidence>
<dbReference type="Gene3D" id="1.20.1440.360">
    <property type="match status" value="1"/>
</dbReference>
<feature type="domain" description="PDZ" evidence="10">
    <location>
        <begin position="255"/>
        <end position="335"/>
    </location>
</feature>
<dbReference type="CDD" id="cd06791">
    <property type="entry name" value="PDZ3_MUPP1-like"/>
    <property type="match status" value="1"/>
</dbReference>
<protein>
    <submittedName>
        <fullName evidence="12">Multiple PDZ domain protein</fullName>
    </submittedName>
</protein>
<proteinExistence type="predicted"/>
<evidence type="ECO:0000256" key="2">
    <source>
        <dbReference type="ARBA" id="ARBA00004435"/>
    </source>
</evidence>
<dbReference type="SUPFAM" id="SSF50156">
    <property type="entry name" value="PDZ domain-like"/>
    <property type="match status" value="13"/>
</dbReference>
<dbReference type="InterPro" id="IPR051342">
    <property type="entry name" value="PDZ_scaffold"/>
</dbReference>
<feature type="domain" description="PDZ" evidence="10">
    <location>
        <begin position="1478"/>
        <end position="1567"/>
    </location>
</feature>
<dbReference type="CDD" id="cd06674">
    <property type="entry name" value="PDZ11_MUPP1-PDZ9_PATJ-like"/>
    <property type="match status" value="1"/>
</dbReference>
<dbReference type="FunFam" id="2.30.42.10:FF:000051">
    <property type="entry name" value="Multiple PDZ domain protein isoform X1"/>
    <property type="match status" value="1"/>
</dbReference>
<dbReference type="CDD" id="cd06671">
    <property type="entry name" value="PDZ7_MUPP1-PD6_PATJ-like"/>
    <property type="match status" value="1"/>
</dbReference>
<keyword evidence="7" id="KW-0965">Cell junction</keyword>
<evidence type="ECO:0000256" key="7">
    <source>
        <dbReference type="ARBA" id="ARBA00022949"/>
    </source>
</evidence>
<dbReference type="Pfam" id="PF00595">
    <property type="entry name" value="PDZ"/>
    <property type="match status" value="11"/>
</dbReference>
<keyword evidence="13" id="KW-1185">Reference proteome</keyword>
<dbReference type="InterPro" id="IPR015132">
    <property type="entry name" value="L27_2"/>
</dbReference>